<evidence type="ECO:0000313" key="6">
    <source>
        <dbReference type="Ensembl" id="ENSOANP00000051375.1"/>
    </source>
</evidence>
<keyword evidence="2" id="KW-0276">Fatty acid metabolism</keyword>
<dbReference type="Pfam" id="PF04775">
    <property type="entry name" value="Bile_Hydr_Trans"/>
    <property type="match status" value="1"/>
</dbReference>
<dbReference type="InterPro" id="IPR029058">
    <property type="entry name" value="AB_hydrolase_fold"/>
</dbReference>
<dbReference type="Ensembl" id="ENSOANT00000059838.1">
    <property type="protein sequence ID" value="ENSOANP00000051375.1"/>
    <property type="gene ID" value="ENSOANG00000037587.1"/>
</dbReference>
<evidence type="ECO:0000256" key="2">
    <source>
        <dbReference type="ARBA" id="ARBA00022832"/>
    </source>
</evidence>
<dbReference type="OMA" id="LDVPYMP"/>
<evidence type="ECO:0000259" key="4">
    <source>
        <dbReference type="Pfam" id="PF04775"/>
    </source>
</evidence>
<feature type="active site" description="Charge relay system" evidence="3">
    <location>
        <position position="225"/>
    </location>
</feature>
<dbReference type="GO" id="GO:0047617">
    <property type="term" value="F:fatty acyl-CoA hydrolase activity"/>
    <property type="evidence" value="ECO:0000318"/>
    <property type="project" value="GO_Central"/>
</dbReference>
<dbReference type="FunCoup" id="A0A6I8PBW2">
    <property type="interactions" value="42"/>
</dbReference>
<dbReference type="InterPro" id="IPR042490">
    <property type="entry name" value="Thio_Ohase/BAAT_N"/>
</dbReference>
<evidence type="ECO:0000259" key="5">
    <source>
        <dbReference type="Pfam" id="PF08840"/>
    </source>
</evidence>
<evidence type="ECO:0000313" key="7">
    <source>
        <dbReference type="Proteomes" id="UP000002279"/>
    </source>
</evidence>
<feature type="domain" description="Acyl-CoA thioester hydrolase/bile acid-CoA amino acid N-acetyltransferase" evidence="4">
    <location>
        <begin position="9"/>
        <end position="134"/>
    </location>
</feature>
<dbReference type="FunFam" id="2.60.40.2240:FF:000001">
    <property type="entry name" value="acyl-coenzyme A thioesterase 4"/>
    <property type="match status" value="1"/>
</dbReference>
<gene>
    <name evidence="6" type="primary">LOC100091099</name>
</gene>
<keyword evidence="2" id="KW-0443">Lipid metabolism</keyword>
<dbReference type="PIRSF" id="PIRSF016521">
    <property type="entry name" value="Acyl-CoA_hydro"/>
    <property type="match status" value="1"/>
</dbReference>
<dbReference type="InParanoid" id="A0A6I8PBW2"/>
<evidence type="ECO:0000256" key="1">
    <source>
        <dbReference type="ARBA" id="ARBA00006538"/>
    </source>
</evidence>
<dbReference type="PANTHER" id="PTHR10824:SF17">
    <property type="entry name" value="ACYL-COENZYME A THIOESTERASE 6"/>
    <property type="match status" value="1"/>
</dbReference>
<feature type="active site" description="Charge relay system" evidence="3">
    <location>
        <position position="353"/>
    </location>
</feature>
<dbReference type="SUPFAM" id="SSF53474">
    <property type="entry name" value="alpha/beta-Hydrolases"/>
    <property type="match status" value="1"/>
</dbReference>
<dbReference type="Pfam" id="PF08840">
    <property type="entry name" value="BAAT_C"/>
    <property type="match status" value="1"/>
</dbReference>
<dbReference type="Proteomes" id="UP000002279">
    <property type="component" value="Chromosome 1"/>
</dbReference>
<reference evidence="6 7" key="1">
    <citation type="journal article" date="2008" name="Nature">
        <title>Genome analysis of the platypus reveals unique signatures of evolution.</title>
        <authorList>
            <person name="Warren W.C."/>
            <person name="Hillier L.W."/>
            <person name="Marshall Graves J.A."/>
            <person name="Birney E."/>
            <person name="Ponting C.P."/>
            <person name="Grutzner F."/>
            <person name="Belov K."/>
            <person name="Miller W."/>
            <person name="Clarke L."/>
            <person name="Chinwalla A.T."/>
            <person name="Yang S.P."/>
            <person name="Heger A."/>
            <person name="Locke D.P."/>
            <person name="Miethke P."/>
            <person name="Waters P.D."/>
            <person name="Veyrunes F."/>
            <person name="Fulton L."/>
            <person name="Fulton B."/>
            <person name="Graves T."/>
            <person name="Wallis J."/>
            <person name="Puente X.S."/>
            <person name="Lopez-Otin C."/>
            <person name="Ordonez G.R."/>
            <person name="Eichler E.E."/>
            <person name="Chen L."/>
            <person name="Cheng Z."/>
            <person name="Deakin J.E."/>
            <person name="Alsop A."/>
            <person name="Thompson K."/>
            <person name="Kirby P."/>
            <person name="Papenfuss A.T."/>
            <person name="Wakefield M.J."/>
            <person name="Olender T."/>
            <person name="Lancet D."/>
            <person name="Huttley G.A."/>
            <person name="Smit A.F."/>
            <person name="Pask A."/>
            <person name="Temple-Smith P."/>
            <person name="Batzer M.A."/>
            <person name="Walker J.A."/>
            <person name="Konkel M.K."/>
            <person name="Harris R.S."/>
            <person name="Whittington C.M."/>
            <person name="Wong E.S."/>
            <person name="Gemmell N.J."/>
            <person name="Buschiazzo E."/>
            <person name="Vargas Jentzsch I.M."/>
            <person name="Merkel A."/>
            <person name="Schmitz J."/>
            <person name="Zemann A."/>
            <person name="Churakov G."/>
            <person name="Kriegs J.O."/>
            <person name="Brosius J."/>
            <person name="Murchison E.P."/>
            <person name="Sachidanandam R."/>
            <person name="Smith C."/>
            <person name="Hannon G.J."/>
            <person name="Tsend-Ayush E."/>
            <person name="McMillan D."/>
            <person name="Attenborough R."/>
            <person name="Rens W."/>
            <person name="Ferguson-Smith M."/>
            <person name="Lefevre C.M."/>
            <person name="Sharp J.A."/>
            <person name="Nicholas K.R."/>
            <person name="Ray D.A."/>
            <person name="Kube M."/>
            <person name="Reinhardt R."/>
            <person name="Pringle T.H."/>
            <person name="Taylor J."/>
            <person name="Jones R.C."/>
            <person name="Nixon B."/>
            <person name="Dacheux J.L."/>
            <person name="Niwa H."/>
            <person name="Sekita Y."/>
            <person name="Huang X."/>
            <person name="Stark A."/>
            <person name="Kheradpour P."/>
            <person name="Kellis M."/>
            <person name="Flicek P."/>
            <person name="Chen Y."/>
            <person name="Webber C."/>
            <person name="Hardison R."/>
            <person name="Nelson J."/>
            <person name="Hallsworth-Pepin K."/>
            <person name="Delehaunty K."/>
            <person name="Markovic C."/>
            <person name="Minx P."/>
            <person name="Feng Y."/>
            <person name="Kremitzki C."/>
            <person name="Mitreva M."/>
            <person name="Glasscock J."/>
            <person name="Wylie T."/>
            <person name="Wohldmann P."/>
            <person name="Thiru P."/>
            <person name="Nhan M.N."/>
            <person name="Pohl C.S."/>
            <person name="Smith S.M."/>
            <person name="Hou S."/>
            <person name="Nefedov M."/>
            <person name="de Jong P.J."/>
            <person name="Renfree M.B."/>
            <person name="Mardis E.R."/>
            <person name="Wilson R.K."/>
        </authorList>
    </citation>
    <scope>NUCLEOTIDE SEQUENCE [LARGE SCALE GENOMIC DNA]</scope>
    <source>
        <strain evidence="6 7">Glennie</strain>
    </source>
</reference>
<dbReference type="PANTHER" id="PTHR10824">
    <property type="entry name" value="ACYL-COENZYME A THIOESTERASE-RELATED"/>
    <property type="match status" value="1"/>
</dbReference>
<sequence length="414" mass="45838">EPPARCLWDEPVRVSVRGLRPGQAVTLRASLRDESGEPFRCQGRYQADEGGRLELDRSPALGGSFSGLEPMGLIWALEPARPLWRLIKRDVRTPFAVELQVLDGHDPSPGPLLATAVHERAFMAPGVRRIPLRQGRVRATLFLPPGQGPFPGIIDIFGIGGGLFEYRASLLANHGFASLALAYYGFEDLPQDFKEVDLEYFQEAINIMLRQPQVKGPGVGLLGISKGSDLCLSMAAFLKGITATVSINGSAINNHSVLRYKDVRIPPIGYNLRRIRITGLGVLDIVDICNDLLDGPRNPSVLPLERAEGVFLFIVGQDDHNWKSEFYADIASKRLELYGKEKPQILCYPGTGHYIEPPYFPMCPASTHALVRKPVIWGGEPRAHSKAQVDAWRQIQAFFRKHLGMDENAPPPRL</sequence>
<feature type="active site" description="Charge relay system" evidence="3">
    <location>
        <position position="319"/>
    </location>
</feature>
<protein>
    <recommendedName>
        <fullName evidence="8">Acyl-CoA thioesterase 4</fullName>
    </recommendedName>
</protein>
<keyword evidence="7" id="KW-1185">Reference proteome</keyword>
<organism evidence="6 7">
    <name type="scientific">Ornithorhynchus anatinus</name>
    <name type="common">Duckbill platypus</name>
    <dbReference type="NCBI Taxonomy" id="9258"/>
    <lineage>
        <taxon>Eukaryota</taxon>
        <taxon>Metazoa</taxon>
        <taxon>Chordata</taxon>
        <taxon>Craniata</taxon>
        <taxon>Vertebrata</taxon>
        <taxon>Euteleostomi</taxon>
        <taxon>Mammalia</taxon>
        <taxon>Monotremata</taxon>
        <taxon>Ornithorhynchidae</taxon>
        <taxon>Ornithorhynchus</taxon>
    </lineage>
</organism>
<accession>A0A6I8PBW2</accession>
<dbReference type="GeneTree" id="ENSGT01010000222336"/>
<comment type="similarity">
    <text evidence="1">Belongs to the C/M/P thioester hydrolase family.</text>
</comment>
<reference evidence="6" key="3">
    <citation type="submission" date="2025-09" db="UniProtKB">
        <authorList>
            <consortium name="Ensembl"/>
        </authorList>
    </citation>
    <scope>IDENTIFICATION</scope>
    <source>
        <strain evidence="6">Glennie</strain>
    </source>
</reference>
<evidence type="ECO:0008006" key="8">
    <source>
        <dbReference type="Google" id="ProtNLM"/>
    </source>
</evidence>
<dbReference type="AlphaFoldDB" id="A0A6I8PBW2"/>
<dbReference type="Gene3D" id="2.60.40.2240">
    <property type="entry name" value="Acyl-CoA thioester hydrolase/BAAT N-terminal domain"/>
    <property type="match status" value="1"/>
</dbReference>
<dbReference type="FunFam" id="3.40.50.1820:FF:000024">
    <property type="entry name" value="acyl-coenzyme A thioesterase 4"/>
    <property type="match status" value="1"/>
</dbReference>
<reference evidence="6" key="2">
    <citation type="submission" date="2025-08" db="UniProtKB">
        <authorList>
            <consortium name="Ensembl"/>
        </authorList>
    </citation>
    <scope>IDENTIFICATION</scope>
    <source>
        <strain evidence="6">Glennie</strain>
    </source>
</reference>
<dbReference type="InterPro" id="IPR006862">
    <property type="entry name" value="Thio_Ohase/aa_AcTrfase"/>
</dbReference>
<dbReference type="GO" id="GO:0006637">
    <property type="term" value="P:acyl-CoA metabolic process"/>
    <property type="evidence" value="ECO:0000318"/>
    <property type="project" value="GO_Central"/>
</dbReference>
<proteinExistence type="inferred from homology"/>
<dbReference type="Bgee" id="ENSOANG00000037587">
    <property type="expression patterns" value="Expressed in adult mammalian kidney and 3 other cell types or tissues"/>
</dbReference>
<feature type="domain" description="BAAT/Acyl-CoA thioester hydrolase C-terminal" evidence="5">
    <location>
        <begin position="196"/>
        <end position="404"/>
    </location>
</feature>
<dbReference type="GO" id="GO:0006631">
    <property type="term" value="P:fatty acid metabolic process"/>
    <property type="evidence" value="ECO:0000318"/>
    <property type="project" value="GO_Central"/>
</dbReference>
<dbReference type="Gene3D" id="3.40.50.1820">
    <property type="entry name" value="alpha/beta hydrolase"/>
    <property type="match status" value="1"/>
</dbReference>
<name>A0A6I8PBW2_ORNAN</name>
<dbReference type="InterPro" id="IPR016662">
    <property type="entry name" value="Acyl-CoA_thioEstase_long-chain"/>
</dbReference>
<dbReference type="InterPro" id="IPR014940">
    <property type="entry name" value="BAAT_C"/>
</dbReference>
<evidence type="ECO:0000256" key="3">
    <source>
        <dbReference type="PIRSR" id="PIRSR016521-1"/>
    </source>
</evidence>